<keyword evidence="4" id="KW-1185">Reference proteome</keyword>
<dbReference type="InterPro" id="IPR038765">
    <property type="entry name" value="Papain-like_cys_pep_sf"/>
</dbReference>
<dbReference type="AlphaFoldDB" id="N2A273"/>
<dbReference type="STRING" id="1235802.C823_03618"/>
<evidence type="ECO:0000313" key="4">
    <source>
        <dbReference type="Proteomes" id="UP000012589"/>
    </source>
</evidence>
<dbReference type="EMBL" id="AQFT01000107">
    <property type="protein sequence ID" value="EMZ23447.1"/>
    <property type="molecule type" value="Genomic_DNA"/>
</dbReference>
<dbReference type="Gene3D" id="3.10.620.30">
    <property type="match status" value="1"/>
</dbReference>
<feature type="chain" id="PRO_5004113829" description="Transglutaminase-like domain-containing protein" evidence="1">
    <location>
        <begin position="33"/>
        <end position="192"/>
    </location>
</feature>
<dbReference type="OrthoDB" id="1828576at2"/>
<accession>N2A273</accession>
<proteinExistence type="predicted"/>
<dbReference type="SUPFAM" id="SSF54001">
    <property type="entry name" value="Cysteine proteinases"/>
    <property type="match status" value="1"/>
</dbReference>
<dbReference type="HOGENOM" id="CLU_1419835_0_0_9"/>
<dbReference type="Pfam" id="PF01841">
    <property type="entry name" value="Transglut_core"/>
    <property type="match status" value="1"/>
</dbReference>
<gene>
    <name evidence="3" type="ORF">C823_03618</name>
</gene>
<dbReference type="eggNOG" id="COG1305">
    <property type="taxonomic scope" value="Bacteria"/>
</dbReference>
<dbReference type="SMART" id="SM00460">
    <property type="entry name" value="TGc"/>
    <property type="match status" value="1"/>
</dbReference>
<reference evidence="3 4" key="1">
    <citation type="journal article" date="2014" name="Genome Announc.">
        <title>Draft genome sequences of the altered schaedler flora, a defined bacterial community from gnotobiotic mice.</title>
        <authorList>
            <person name="Wannemuehler M.J."/>
            <person name="Overstreet A.M."/>
            <person name="Ward D.V."/>
            <person name="Phillips G.J."/>
        </authorList>
    </citation>
    <scope>NUCLEOTIDE SEQUENCE [LARGE SCALE GENOMIC DNA]</scope>
    <source>
        <strain evidence="3 4">ASF492</strain>
    </source>
</reference>
<feature type="signal peptide" evidence="1">
    <location>
        <begin position="1"/>
        <end position="32"/>
    </location>
</feature>
<evidence type="ECO:0000259" key="2">
    <source>
        <dbReference type="SMART" id="SM00460"/>
    </source>
</evidence>
<dbReference type="InterPro" id="IPR002931">
    <property type="entry name" value="Transglutaminase-like"/>
</dbReference>
<dbReference type="PATRIC" id="fig|1235802.3.peg.3822"/>
<name>N2A273_9FIRM</name>
<dbReference type="Proteomes" id="UP000012589">
    <property type="component" value="Unassembled WGS sequence"/>
</dbReference>
<evidence type="ECO:0000256" key="1">
    <source>
        <dbReference type="SAM" id="SignalP"/>
    </source>
</evidence>
<keyword evidence="1" id="KW-0732">Signal</keyword>
<comment type="caution">
    <text evidence="3">The sequence shown here is derived from an EMBL/GenBank/DDBJ whole genome shotgun (WGS) entry which is preliminary data.</text>
</comment>
<organism evidence="3 4">
    <name type="scientific">Eubacterium plexicaudatum ASF492</name>
    <dbReference type="NCBI Taxonomy" id="1235802"/>
    <lineage>
        <taxon>Bacteria</taxon>
        <taxon>Bacillati</taxon>
        <taxon>Bacillota</taxon>
        <taxon>Clostridia</taxon>
        <taxon>Eubacteriales</taxon>
        <taxon>Eubacteriaceae</taxon>
        <taxon>Eubacterium</taxon>
    </lineage>
</organism>
<protein>
    <recommendedName>
        <fullName evidence="2">Transglutaminase-like domain-containing protein</fullName>
    </recommendedName>
</protein>
<feature type="domain" description="Transglutaminase-like" evidence="2">
    <location>
        <begin position="94"/>
        <end position="156"/>
    </location>
</feature>
<sequence length="192" mass="21877">MSAKTEAYFKKIIIFILAACMLVCIPVRPAKAAQSGAKTEETVTKLVDGQVKANDSAKKKLKKLFTYVRKEYDYGRKTGFEAYGGWEKDYAMEMYKDKKGSCYHFAAAYAFLAKKATGYDVRIGVGQTNGFSGSLQKHAWTEVKIGKKWYICDPNMDKYAADSSNKYYLKKRNNLKSTYNNFEDTTYYNVAF</sequence>
<evidence type="ECO:0000313" key="3">
    <source>
        <dbReference type="EMBL" id="EMZ23447.1"/>
    </source>
</evidence>